<keyword evidence="3" id="KW-1185">Reference proteome</keyword>
<reference evidence="3" key="1">
    <citation type="submission" date="2023-07" db="EMBL/GenBank/DDBJ databases">
        <title>Whole genome shotgun sequence of Streptomyces nojiriensis NBRC 13794.</title>
        <authorList>
            <person name="Komaki H."/>
            <person name="Tamura T."/>
        </authorList>
    </citation>
    <scope>NUCLEOTIDE SEQUENCE [LARGE SCALE GENOMIC DNA]</scope>
    <source>
        <strain evidence="3">NBRC 13794</strain>
    </source>
</reference>
<feature type="region of interest" description="Disordered" evidence="1">
    <location>
        <begin position="116"/>
        <end position="146"/>
    </location>
</feature>
<comment type="caution">
    <text evidence="2">The sequence shown here is derived from an EMBL/GenBank/DDBJ whole genome shotgun (WGS) entry which is preliminary data.</text>
</comment>
<protein>
    <submittedName>
        <fullName evidence="2">Uncharacterized protein</fullName>
    </submittedName>
</protein>
<proteinExistence type="predicted"/>
<dbReference type="Proteomes" id="UP000613974">
    <property type="component" value="Unassembled WGS sequence"/>
</dbReference>
<evidence type="ECO:0000256" key="1">
    <source>
        <dbReference type="SAM" id="MobiDB-lite"/>
    </source>
</evidence>
<sequence length="146" mass="15887">MLEEALAALAVASGTAVVQAAGTDAWNGFQVRVARLFGRGDAHRERAELERLGRTAELLAAAGMEEPEQVRIRQEVSWQTRFETLLESLTAEEREQVAAELRSLLAEKTEHGRRVGGVVSGNTFHGPTAIQVGDRNRQDNHFGPGA</sequence>
<evidence type="ECO:0000313" key="2">
    <source>
        <dbReference type="EMBL" id="GHI68257.1"/>
    </source>
</evidence>
<dbReference type="GeneID" id="95594553"/>
<organism evidence="2 3">
    <name type="scientific">Streptomyces nojiriensis</name>
    <dbReference type="NCBI Taxonomy" id="66374"/>
    <lineage>
        <taxon>Bacteria</taxon>
        <taxon>Bacillati</taxon>
        <taxon>Actinomycetota</taxon>
        <taxon>Actinomycetes</taxon>
        <taxon>Kitasatosporales</taxon>
        <taxon>Streptomycetaceae</taxon>
        <taxon>Streptomyces</taxon>
    </lineage>
</organism>
<dbReference type="RefSeq" id="WP_189744446.1">
    <property type="nucleotide sequence ID" value="NZ_BMRL01000015.1"/>
</dbReference>
<dbReference type="EMBL" id="BNEC01000003">
    <property type="protein sequence ID" value="GHI68257.1"/>
    <property type="molecule type" value="Genomic_DNA"/>
</dbReference>
<evidence type="ECO:0000313" key="3">
    <source>
        <dbReference type="Proteomes" id="UP000613974"/>
    </source>
</evidence>
<gene>
    <name evidence="2" type="ORF">Snoj_21750</name>
</gene>
<name>A0ABQ3SJS3_9ACTN</name>
<accession>A0ABQ3SJS3</accession>